<sequence length="244" mass="26386">MAPTMRRVMVLMFAAAAALPSCEDDTAAHCLCEDEACDMSPEGIDACLNGLADRSQSCTDFLALLAGCKADISGDGVCAAAHGNGETMPCLLQRTQPEALSEECRAALPKNTKKGLALYWADGKRQLHINEISELNKDDKETYNSWMSKKKKKGKSDKDKEREYAVKAAKRERVIELIKAAVSEAVSAAEEPSVKVAIEAASAEAKKALAEDMTGTLKPFGKEELENLARDAYKVAIKGKKEEL</sequence>
<organism evidence="2 3">
    <name type="scientific">Chrysochromulina tobinii</name>
    <dbReference type="NCBI Taxonomy" id="1460289"/>
    <lineage>
        <taxon>Eukaryota</taxon>
        <taxon>Haptista</taxon>
        <taxon>Haptophyta</taxon>
        <taxon>Prymnesiophyceae</taxon>
        <taxon>Prymnesiales</taxon>
        <taxon>Chrysochromulinaceae</taxon>
        <taxon>Chrysochromulina</taxon>
    </lineage>
</organism>
<keyword evidence="1" id="KW-0732">Signal</keyword>
<evidence type="ECO:0000313" key="3">
    <source>
        <dbReference type="Proteomes" id="UP000037460"/>
    </source>
</evidence>
<feature type="signal peptide" evidence="1">
    <location>
        <begin position="1"/>
        <end position="18"/>
    </location>
</feature>
<feature type="chain" id="PRO_5005601677" evidence="1">
    <location>
        <begin position="19"/>
        <end position="244"/>
    </location>
</feature>
<dbReference type="EMBL" id="JWZX01003046">
    <property type="protein sequence ID" value="KOO24847.1"/>
    <property type="molecule type" value="Genomic_DNA"/>
</dbReference>
<gene>
    <name evidence="2" type="ORF">Ctob_008619</name>
</gene>
<comment type="caution">
    <text evidence="2">The sequence shown here is derived from an EMBL/GenBank/DDBJ whole genome shotgun (WGS) entry which is preliminary data.</text>
</comment>
<dbReference type="OrthoDB" id="10449805at2759"/>
<name>A0A0M0JEQ5_9EUKA</name>
<dbReference type="AlphaFoldDB" id="A0A0M0JEQ5"/>
<keyword evidence="3" id="KW-1185">Reference proteome</keyword>
<protein>
    <submittedName>
        <fullName evidence="2">Uncharacterized protein</fullName>
    </submittedName>
</protein>
<reference evidence="3" key="1">
    <citation type="journal article" date="2015" name="PLoS Genet.">
        <title>Genome Sequence and Transcriptome Analyses of Chrysochromulina tobin: Metabolic Tools for Enhanced Algal Fitness in the Prominent Order Prymnesiales (Haptophyceae).</title>
        <authorList>
            <person name="Hovde B.T."/>
            <person name="Deodato C.R."/>
            <person name="Hunsperger H.M."/>
            <person name="Ryken S.A."/>
            <person name="Yost W."/>
            <person name="Jha R.K."/>
            <person name="Patterson J."/>
            <person name="Monnat R.J. Jr."/>
            <person name="Barlow S.B."/>
            <person name="Starkenburg S.R."/>
            <person name="Cattolico R.A."/>
        </authorList>
    </citation>
    <scope>NUCLEOTIDE SEQUENCE</scope>
    <source>
        <strain evidence="3">CCMP291</strain>
    </source>
</reference>
<accession>A0A0M0JEQ5</accession>
<proteinExistence type="predicted"/>
<evidence type="ECO:0000256" key="1">
    <source>
        <dbReference type="SAM" id="SignalP"/>
    </source>
</evidence>
<dbReference type="Proteomes" id="UP000037460">
    <property type="component" value="Unassembled WGS sequence"/>
</dbReference>
<evidence type="ECO:0000313" key="2">
    <source>
        <dbReference type="EMBL" id="KOO24847.1"/>
    </source>
</evidence>